<proteinExistence type="predicted"/>
<gene>
    <name evidence="1" type="ORF">ANCDUO_19705</name>
</gene>
<dbReference type="GO" id="GO:0043291">
    <property type="term" value="C:RAVE complex"/>
    <property type="evidence" value="ECO:0007669"/>
    <property type="project" value="TreeGrafter"/>
</dbReference>
<dbReference type="InterPro" id="IPR052208">
    <property type="entry name" value="DmX-like/RAVE_component"/>
</dbReference>
<sequence length="127" mass="13961">MNTPHQVCAVGSDVVILGADFSRVQIIPGCSHHSEQLVTSVSCCQDSGKIAATYGNIIRVFEPTNVAAERGKPYFNYQWVETQCFTVKEQVNAVLWNMDGNSSDIIVDMHHCGYASKCDSPCLQDCE</sequence>
<reference evidence="1 2" key="1">
    <citation type="submission" date="2013-12" db="EMBL/GenBank/DDBJ databases">
        <title>Draft genome of the parsitic nematode Ancylostoma duodenale.</title>
        <authorList>
            <person name="Mitreva M."/>
        </authorList>
    </citation>
    <scope>NUCLEOTIDE SEQUENCE [LARGE SCALE GENOMIC DNA]</scope>
    <source>
        <strain evidence="1 2">Zhejiang</strain>
    </source>
</reference>
<evidence type="ECO:0000313" key="1">
    <source>
        <dbReference type="EMBL" id="KIH50218.1"/>
    </source>
</evidence>
<evidence type="ECO:0000313" key="2">
    <source>
        <dbReference type="Proteomes" id="UP000054047"/>
    </source>
</evidence>
<accession>A0A0C2C1U2</accession>
<dbReference type="EMBL" id="KN750394">
    <property type="protein sequence ID" value="KIH50218.1"/>
    <property type="molecule type" value="Genomic_DNA"/>
</dbReference>
<dbReference type="AlphaFoldDB" id="A0A0C2C1U2"/>
<protein>
    <recommendedName>
        <fullName evidence="3">WD domain, G-beta repeat protein</fullName>
    </recommendedName>
</protein>
<organism evidence="1 2">
    <name type="scientific">Ancylostoma duodenale</name>
    <dbReference type="NCBI Taxonomy" id="51022"/>
    <lineage>
        <taxon>Eukaryota</taxon>
        <taxon>Metazoa</taxon>
        <taxon>Ecdysozoa</taxon>
        <taxon>Nematoda</taxon>
        <taxon>Chromadorea</taxon>
        <taxon>Rhabditida</taxon>
        <taxon>Rhabditina</taxon>
        <taxon>Rhabditomorpha</taxon>
        <taxon>Strongyloidea</taxon>
        <taxon>Ancylostomatidae</taxon>
        <taxon>Ancylostomatinae</taxon>
        <taxon>Ancylostoma</taxon>
    </lineage>
</organism>
<keyword evidence="2" id="KW-1185">Reference proteome</keyword>
<dbReference type="Proteomes" id="UP000054047">
    <property type="component" value="Unassembled WGS sequence"/>
</dbReference>
<dbReference type="OrthoDB" id="342131at2759"/>
<evidence type="ECO:0008006" key="3">
    <source>
        <dbReference type="Google" id="ProtNLM"/>
    </source>
</evidence>
<dbReference type="PANTHER" id="PTHR13950:SF9">
    <property type="entry name" value="RABCONNECTIN-3A"/>
    <property type="match status" value="1"/>
</dbReference>
<dbReference type="PANTHER" id="PTHR13950">
    <property type="entry name" value="RABCONNECTIN-RELATED"/>
    <property type="match status" value="1"/>
</dbReference>
<name>A0A0C2C1U2_9BILA</name>
<dbReference type="GO" id="GO:0007035">
    <property type="term" value="P:vacuolar acidification"/>
    <property type="evidence" value="ECO:0007669"/>
    <property type="project" value="TreeGrafter"/>
</dbReference>